<dbReference type="GO" id="GO:0003723">
    <property type="term" value="F:RNA binding"/>
    <property type="evidence" value="ECO:0007669"/>
    <property type="project" value="UniProtKB-UniRule"/>
</dbReference>
<evidence type="ECO:0000313" key="11">
    <source>
        <dbReference type="Proteomes" id="UP000069912"/>
    </source>
</evidence>
<comment type="caution">
    <text evidence="6">Lacks conserved residue(s) required for the propagation of feature annotation.</text>
</comment>
<name>A0A0X8FAX8_9LACT</name>
<dbReference type="NCBIfam" id="NF041568">
    <property type="entry name" value="Jag_EloR"/>
    <property type="match status" value="1"/>
</dbReference>
<feature type="compositionally biased region" description="Acidic residues" evidence="7">
    <location>
        <begin position="64"/>
        <end position="77"/>
    </location>
</feature>
<keyword evidence="2 6" id="KW-0694">RNA-binding</keyword>
<dbReference type="SUPFAM" id="SSF54814">
    <property type="entry name" value="Prokaryotic type KH domain (KH-domain type II)"/>
    <property type="match status" value="1"/>
</dbReference>
<dbReference type="SMART" id="SM01245">
    <property type="entry name" value="Jag_N"/>
    <property type="match status" value="1"/>
</dbReference>
<keyword evidence="1 6" id="KW-0963">Cytoplasm</keyword>
<sequence length="360" mass="39804">MQAKIFQADSVEAAIKAGLKELGVAQEEVEVEVLQEARKGFLGIGARDAIVKLFVKAADHSEEGQTEATEDADDPDDPVSKSVADPTNEASTSSVYVADDKQARSQQGHDPASDSVEEVQAISAEEAPVLAKDEAQEDGRPLADPVQESVSEEETGVETSKQEEAVQDVDTEEVAAAEEVEASTQASEQADQAGRQEEEEDTSVEEENDKVFYDVDFPARYIIDVCEAYGVDVTVDVEDHDREIIYHINTDKPGLVIGKHGKILNSLEALAKVLVHRHVRNRVNVVVNVGDYRERRLKTLERLAERTADEVTVKQSSVQLSPLPANERKIVHQALSKYDHIETRSEGREPHRYLIVDYRH</sequence>
<dbReference type="GO" id="GO:0071555">
    <property type="term" value="P:cell wall organization"/>
    <property type="evidence" value="ECO:0007669"/>
    <property type="project" value="UniProtKB-KW"/>
</dbReference>
<dbReference type="CDD" id="cd02644">
    <property type="entry name" value="R3H_jag"/>
    <property type="match status" value="1"/>
</dbReference>
<feature type="domain" description="R3H" evidence="8">
    <location>
        <begin position="294"/>
        <end position="360"/>
    </location>
</feature>
<protein>
    <recommendedName>
        <fullName evidence="6">RNA-binding protein KhpB</fullName>
    </recommendedName>
    <alternativeName>
        <fullName evidence="6">RNA-binding protein EloR</fullName>
    </alternativeName>
</protein>
<accession>A0A0X8FAX8</accession>
<dbReference type="AlphaFoldDB" id="A0A0X8FAX8"/>
<dbReference type="InterPro" id="IPR004087">
    <property type="entry name" value="KH_dom"/>
</dbReference>
<dbReference type="Pfam" id="PF14804">
    <property type="entry name" value="Jag_N"/>
    <property type="match status" value="1"/>
</dbReference>
<dbReference type="Gene3D" id="3.30.30.80">
    <property type="entry name" value="probable RNA-binding protein from clostridium symbiosum atcc 14940"/>
    <property type="match status" value="1"/>
</dbReference>
<reference evidence="11" key="2">
    <citation type="submission" date="2016-01" db="EMBL/GenBank/DDBJ databases">
        <title>Six Aerococcus type strain genome sequencing and assembly using PacBio and Illumina Hiseq.</title>
        <authorList>
            <person name="Carkaci D."/>
            <person name="Dargis R."/>
            <person name="Nielsen X.C."/>
            <person name="Skovgaard O."/>
            <person name="Fuursted K."/>
            <person name="Christensen J.J."/>
        </authorList>
    </citation>
    <scope>NUCLEOTIDE SEQUENCE [LARGE SCALE GENOMIC DNA]</scope>
    <source>
        <strain evidence="11">CCUG43001</strain>
    </source>
</reference>
<feature type="compositionally biased region" description="Acidic residues" evidence="7">
    <location>
        <begin position="197"/>
        <end position="208"/>
    </location>
</feature>
<dbReference type="EMBL" id="PKGY01000006">
    <property type="protein sequence ID" value="PKZ20780.1"/>
    <property type="molecule type" value="Genomic_DNA"/>
</dbReference>
<dbReference type="InterPro" id="IPR039247">
    <property type="entry name" value="KhpB"/>
</dbReference>
<dbReference type="InterPro" id="IPR034079">
    <property type="entry name" value="R3H_KhpB"/>
</dbReference>
<comment type="subcellular location">
    <subcellularLocation>
        <location evidence="6">Cytoplasm</location>
    </subcellularLocation>
</comment>
<comment type="domain">
    <text evidence="6">Has an N-terminal Jag-N domain and 2 RNA-binding domains (KH and R3H).</text>
</comment>
<keyword evidence="11" id="KW-1185">Reference proteome</keyword>
<dbReference type="Proteomes" id="UP000069912">
    <property type="component" value="Chromosome"/>
</dbReference>
<dbReference type="PANTHER" id="PTHR35800:SF1">
    <property type="entry name" value="RNA-BINDING PROTEIN KHPB"/>
    <property type="match status" value="1"/>
</dbReference>
<dbReference type="Gene3D" id="3.30.300.20">
    <property type="match status" value="1"/>
</dbReference>
<dbReference type="InterPro" id="IPR038247">
    <property type="entry name" value="Jag_N_dom_sf"/>
</dbReference>
<comment type="similarity">
    <text evidence="6">Belongs to the KhpB RNA-binding protein family.</text>
</comment>
<dbReference type="Pfam" id="PF13083">
    <property type="entry name" value="KH_KhpA-B"/>
    <property type="match status" value="1"/>
</dbReference>
<keyword evidence="3 6" id="KW-0133">Cell shape</keyword>
<comment type="function">
    <text evidence="6">A probable RNA chaperone. Forms a complex with KhpA which binds to cellular RNA and controls its expression. Plays a role in peptidoglycan (PG) homeostasis and cell length regulation.</text>
</comment>
<organism evidence="9 11">
    <name type="scientific">Aerococcus sanguinicola</name>
    <dbReference type="NCBI Taxonomy" id="119206"/>
    <lineage>
        <taxon>Bacteria</taxon>
        <taxon>Bacillati</taxon>
        <taxon>Bacillota</taxon>
        <taxon>Bacilli</taxon>
        <taxon>Lactobacillales</taxon>
        <taxon>Aerococcaceae</taxon>
        <taxon>Aerococcus</taxon>
    </lineage>
</organism>
<dbReference type="SMART" id="SM00393">
    <property type="entry name" value="R3H"/>
    <property type="match status" value="1"/>
</dbReference>
<keyword evidence="4 6" id="KW-0143">Chaperone</keyword>
<dbReference type="InterPro" id="IPR001374">
    <property type="entry name" value="R3H_dom"/>
</dbReference>
<dbReference type="RefSeq" id="WP_067973662.1">
    <property type="nucleotide sequence ID" value="NZ_CAJHKM010000005.1"/>
</dbReference>
<feature type="compositionally biased region" description="Basic and acidic residues" evidence="7">
    <location>
        <begin position="131"/>
        <end position="141"/>
    </location>
</feature>
<dbReference type="PANTHER" id="PTHR35800">
    <property type="entry name" value="PROTEIN JAG"/>
    <property type="match status" value="1"/>
</dbReference>
<dbReference type="SUPFAM" id="SSF82708">
    <property type="entry name" value="R3H domain"/>
    <property type="match status" value="1"/>
</dbReference>
<dbReference type="GO" id="GO:0005737">
    <property type="term" value="C:cytoplasm"/>
    <property type="evidence" value="ECO:0007669"/>
    <property type="project" value="UniProtKB-SubCell"/>
</dbReference>
<evidence type="ECO:0000256" key="1">
    <source>
        <dbReference type="ARBA" id="ARBA00022490"/>
    </source>
</evidence>
<dbReference type="SMART" id="SM00322">
    <property type="entry name" value="KH"/>
    <property type="match status" value="1"/>
</dbReference>
<dbReference type="Pfam" id="PF01424">
    <property type="entry name" value="R3H"/>
    <property type="match status" value="1"/>
</dbReference>
<evidence type="ECO:0000313" key="12">
    <source>
        <dbReference type="Proteomes" id="UP000234239"/>
    </source>
</evidence>
<evidence type="ECO:0000256" key="4">
    <source>
        <dbReference type="ARBA" id="ARBA00023186"/>
    </source>
</evidence>
<evidence type="ECO:0000313" key="9">
    <source>
        <dbReference type="EMBL" id="AMB94010.1"/>
    </source>
</evidence>
<dbReference type="PROSITE" id="PS51061">
    <property type="entry name" value="R3H"/>
    <property type="match status" value="1"/>
</dbReference>
<dbReference type="OrthoDB" id="9794483at2"/>
<feature type="compositionally biased region" description="Acidic residues" evidence="7">
    <location>
        <begin position="165"/>
        <end position="181"/>
    </location>
</feature>
<dbReference type="GO" id="GO:0009252">
    <property type="term" value="P:peptidoglycan biosynthetic process"/>
    <property type="evidence" value="ECO:0007669"/>
    <property type="project" value="UniProtKB-UniRule"/>
</dbReference>
<dbReference type="Proteomes" id="UP000234239">
    <property type="component" value="Unassembled WGS sequence"/>
</dbReference>
<dbReference type="GO" id="GO:0008360">
    <property type="term" value="P:regulation of cell shape"/>
    <property type="evidence" value="ECO:0007669"/>
    <property type="project" value="UniProtKB-KW"/>
</dbReference>
<dbReference type="InterPro" id="IPR009019">
    <property type="entry name" value="KH_sf_prok-type"/>
</dbReference>
<feature type="region of interest" description="Disordered" evidence="7">
    <location>
        <begin position="61"/>
        <end position="209"/>
    </location>
</feature>
<evidence type="ECO:0000259" key="8">
    <source>
        <dbReference type="PROSITE" id="PS51061"/>
    </source>
</evidence>
<dbReference type="InterPro" id="IPR015946">
    <property type="entry name" value="KH_dom-like_a/b"/>
</dbReference>
<evidence type="ECO:0000256" key="7">
    <source>
        <dbReference type="SAM" id="MobiDB-lite"/>
    </source>
</evidence>
<comment type="subunit">
    <text evidence="6">Forms a complex with KhpA.</text>
</comment>
<evidence type="ECO:0000256" key="3">
    <source>
        <dbReference type="ARBA" id="ARBA00022960"/>
    </source>
</evidence>
<dbReference type="InterPro" id="IPR032782">
    <property type="entry name" value="KhpB_N"/>
</dbReference>
<dbReference type="InterPro" id="IPR036867">
    <property type="entry name" value="R3H_dom_sf"/>
</dbReference>
<dbReference type="Gene3D" id="3.30.1370.50">
    <property type="entry name" value="R3H-like domain"/>
    <property type="match status" value="1"/>
</dbReference>
<reference evidence="10 12" key="3">
    <citation type="submission" date="2017-12" db="EMBL/GenBank/DDBJ databases">
        <title>Phylogenetic diversity of female urinary microbiome.</title>
        <authorList>
            <person name="Thomas-White K."/>
            <person name="Wolfe A.J."/>
        </authorList>
    </citation>
    <scope>NUCLEOTIDE SEQUENCE [LARGE SCALE GENOMIC DNA]</scope>
    <source>
        <strain evidence="10 12">UMB0139</strain>
    </source>
</reference>
<dbReference type="GeneID" id="92903265"/>
<evidence type="ECO:0000313" key="10">
    <source>
        <dbReference type="EMBL" id="PKZ20780.1"/>
    </source>
</evidence>
<proteinExistence type="inferred from homology"/>
<evidence type="ECO:0000256" key="5">
    <source>
        <dbReference type="ARBA" id="ARBA00023316"/>
    </source>
</evidence>
<reference evidence="9 11" key="1">
    <citation type="journal article" date="2016" name="Genome Announc.">
        <title>Complete Genome Sequences of Aerococcus christensenii CCUG 28831T, Aerococcus sanguinicola CCUG 43001T, Aerococcus urinae CCUG 36881T, Aerococcus urinaeequi CCUG 28094T, Aerococcus urinaehominis CCUG 42038 BT, and Aerococcus viridans CCUG 4311T.</title>
        <authorList>
            <person name="Carkaci D."/>
            <person name="Dargis R."/>
            <person name="Nielsen X.C."/>
            <person name="Skovgaard O."/>
            <person name="Fuursted K."/>
            <person name="Christensen J.J."/>
        </authorList>
    </citation>
    <scope>NUCLEOTIDE SEQUENCE [LARGE SCALE GENOMIC DNA]</scope>
    <source>
        <strain evidence="9 11">CCUG43001</strain>
    </source>
</reference>
<evidence type="ECO:0000256" key="6">
    <source>
        <dbReference type="HAMAP-Rule" id="MF_00867"/>
    </source>
</evidence>
<keyword evidence="5 6" id="KW-0961">Cell wall biogenesis/degradation</keyword>
<dbReference type="KEGG" id="asan:AWM72_04155"/>
<dbReference type="HAMAP" id="MF_00867">
    <property type="entry name" value="KhpB"/>
    <property type="match status" value="1"/>
</dbReference>
<gene>
    <name evidence="6" type="primary">khpB</name>
    <name evidence="6" type="synonym">eloR</name>
    <name evidence="9" type="ORF">AWM72_04155</name>
    <name evidence="10" type="ORF">CYJ28_09160</name>
</gene>
<dbReference type="EMBL" id="CP014160">
    <property type="protein sequence ID" value="AMB94010.1"/>
    <property type="molecule type" value="Genomic_DNA"/>
</dbReference>
<evidence type="ECO:0000256" key="2">
    <source>
        <dbReference type="ARBA" id="ARBA00022884"/>
    </source>
</evidence>